<sequence>MLHRNGNLLRRAYSFPSAAVSPHRRRPFRPPPAAAAAEDRLKALCKSGRLEEALLEMALLREAMVCSSYDALLTESMNQRSLRSGQRVHAHITKTRYLPPIYLSNRIIVLYAKCGEPQEARKMLELMPQRTVVSWTAVISGFSRGDTHGVAIQLLVKMIREGTSSPNEFTLATVLTSCAGNGNLENGEQVHALAIKTGLKSQVFVGSSLLDMYAKSGEIHGARRVFDEMPQRDIVSCTAIVSGYAQLGHHRDALELFKRLLAEGMAPNSVTFAGVLTALSGLSALHGGRQLHGRLIRAELPFHVEMENSLVDMYCKSGCLVYARRVFDGMPQRTVASWNSILAGYGRHGLGREALAMFDSMVEEGVNPDGLTFLAVLSGCGHGGLVNEGLRIFHRLMNAHSVLPGMEHYGCMVDLLGRAGMLEKATEIVREMPFEPTPAIWASLLGASRAHSNIPMAEFAAQMIFKTDPRSSGSYVNLANVYAVKGRWEDTFRLRKMMAARRLPKEPGRSWIEIERPKMCDEKGPDLLGEF</sequence>
<reference evidence="3" key="1">
    <citation type="submission" date="2020-02" db="EMBL/GenBank/DDBJ databases">
        <authorList>
            <person name="Scholz U."/>
            <person name="Mascher M."/>
            <person name="Fiebig A."/>
        </authorList>
    </citation>
    <scope>NUCLEOTIDE SEQUENCE</scope>
</reference>
<dbReference type="FunFam" id="1.25.40.10:FF:001093">
    <property type="entry name" value="Pentatricopeptide repeat-containing protein At2g34400"/>
    <property type="match status" value="1"/>
</dbReference>
<evidence type="ECO:0000256" key="2">
    <source>
        <dbReference type="PROSITE-ProRule" id="PRU00708"/>
    </source>
</evidence>
<dbReference type="EMBL" id="LR746279">
    <property type="protein sequence ID" value="CAA7409515.1"/>
    <property type="molecule type" value="Genomic_DNA"/>
</dbReference>
<dbReference type="NCBIfam" id="TIGR00756">
    <property type="entry name" value="PPR"/>
    <property type="match status" value="4"/>
</dbReference>
<dbReference type="GO" id="GO:0009451">
    <property type="term" value="P:RNA modification"/>
    <property type="evidence" value="ECO:0007669"/>
    <property type="project" value="InterPro"/>
</dbReference>
<dbReference type="PANTHER" id="PTHR47926">
    <property type="entry name" value="PENTATRICOPEPTIDE REPEAT-CONTAINING PROTEIN"/>
    <property type="match status" value="1"/>
</dbReference>
<proteinExistence type="predicted"/>
<dbReference type="InterPro" id="IPR046960">
    <property type="entry name" value="PPR_At4g14850-like_plant"/>
</dbReference>
<protein>
    <submittedName>
        <fullName evidence="3">Uncharacterized protein</fullName>
    </submittedName>
</protein>
<evidence type="ECO:0000313" key="3">
    <source>
        <dbReference type="EMBL" id="CAA7409515.1"/>
    </source>
</evidence>
<keyword evidence="1" id="KW-0677">Repeat</keyword>
<feature type="repeat" description="PPR" evidence="2">
    <location>
        <begin position="334"/>
        <end position="368"/>
    </location>
</feature>
<dbReference type="AlphaFoldDB" id="A0A7I8LJS9"/>
<dbReference type="Pfam" id="PF01535">
    <property type="entry name" value="PPR"/>
    <property type="match status" value="4"/>
</dbReference>
<evidence type="ECO:0000256" key="1">
    <source>
        <dbReference type="ARBA" id="ARBA00022737"/>
    </source>
</evidence>
<dbReference type="Pfam" id="PF13041">
    <property type="entry name" value="PPR_2"/>
    <property type="match status" value="2"/>
</dbReference>
<dbReference type="GO" id="GO:0003723">
    <property type="term" value="F:RNA binding"/>
    <property type="evidence" value="ECO:0007669"/>
    <property type="project" value="InterPro"/>
</dbReference>
<dbReference type="InterPro" id="IPR011990">
    <property type="entry name" value="TPR-like_helical_dom_sf"/>
</dbReference>
<dbReference type="PANTHER" id="PTHR47926:SF466">
    <property type="entry name" value="(WILD MALAYSIAN BANANA) HYPOTHETICAL PROTEIN"/>
    <property type="match status" value="1"/>
</dbReference>
<evidence type="ECO:0000313" key="4">
    <source>
        <dbReference type="Proteomes" id="UP000663760"/>
    </source>
</evidence>
<organism evidence="3 4">
    <name type="scientific">Spirodela intermedia</name>
    <name type="common">Intermediate duckweed</name>
    <dbReference type="NCBI Taxonomy" id="51605"/>
    <lineage>
        <taxon>Eukaryota</taxon>
        <taxon>Viridiplantae</taxon>
        <taxon>Streptophyta</taxon>
        <taxon>Embryophyta</taxon>
        <taxon>Tracheophyta</taxon>
        <taxon>Spermatophyta</taxon>
        <taxon>Magnoliopsida</taxon>
        <taxon>Liliopsida</taxon>
        <taxon>Araceae</taxon>
        <taxon>Lemnoideae</taxon>
        <taxon>Spirodela</taxon>
    </lineage>
</organism>
<dbReference type="OrthoDB" id="185373at2759"/>
<dbReference type="FunFam" id="1.25.40.10:FF:000344">
    <property type="entry name" value="Pentatricopeptide repeat-containing protein"/>
    <property type="match status" value="1"/>
</dbReference>
<dbReference type="PROSITE" id="PS51375">
    <property type="entry name" value="PPR"/>
    <property type="match status" value="2"/>
</dbReference>
<gene>
    <name evidence="3" type="ORF">SI8410_16020193</name>
</gene>
<accession>A0A7I8LJS9</accession>
<dbReference type="InterPro" id="IPR046848">
    <property type="entry name" value="E_motif"/>
</dbReference>
<dbReference type="InterPro" id="IPR002885">
    <property type="entry name" value="PPR_rpt"/>
</dbReference>
<dbReference type="Gene3D" id="1.25.40.10">
    <property type="entry name" value="Tetratricopeptide repeat domain"/>
    <property type="match status" value="3"/>
</dbReference>
<feature type="repeat" description="PPR" evidence="2">
    <location>
        <begin position="233"/>
        <end position="267"/>
    </location>
</feature>
<dbReference type="Pfam" id="PF20431">
    <property type="entry name" value="E_motif"/>
    <property type="match status" value="1"/>
</dbReference>
<dbReference type="Proteomes" id="UP000663760">
    <property type="component" value="Chromosome 16"/>
</dbReference>
<keyword evidence="4" id="KW-1185">Reference proteome</keyword>
<name>A0A7I8LJS9_SPIIN</name>